<accession>A0A9P3LV93</accession>
<dbReference type="PROSITE" id="PS51375">
    <property type="entry name" value="PPR"/>
    <property type="match status" value="2"/>
</dbReference>
<name>A0A9P3LV93_9FUNG</name>
<keyword evidence="8" id="KW-1185">Reference proteome</keyword>
<comment type="caution">
    <text evidence="7">The sequence shown here is derived from an EMBL/GenBank/DDBJ whole genome shotgun (WGS) entry which is preliminary data.</text>
</comment>
<reference evidence="7" key="1">
    <citation type="submission" date="2021-11" db="EMBL/GenBank/DDBJ databases">
        <authorList>
            <person name="Herlambang A."/>
            <person name="Guo Y."/>
            <person name="Takashima Y."/>
            <person name="Nishizawa T."/>
        </authorList>
    </citation>
    <scope>NUCLEOTIDE SEQUENCE</scope>
    <source>
        <strain evidence="7">E1425</strain>
    </source>
</reference>
<feature type="region of interest" description="Disordered" evidence="6">
    <location>
        <begin position="850"/>
        <end position="879"/>
    </location>
</feature>
<feature type="repeat" description="PPR" evidence="5">
    <location>
        <begin position="663"/>
        <end position="697"/>
    </location>
</feature>
<dbReference type="PANTHER" id="PTHR47447:SF23">
    <property type="entry name" value="PENTACOTRIPEPTIDE-REPEAT REGION OF PRORP DOMAIN-CONTAINING PROTEIN"/>
    <property type="match status" value="1"/>
</dbReference>
<evidence type="ECO:0000313" key="8">
    <source>
        <dbReference type="Proteomes" id="UP000827284"/>
    </source>
</evidence>
<dbReference type="Pfam" id="PF13812">
    <property type="entry name" value="PPR_3"/>
    <property type="match status" value="1"/>
</dbReference>
<feature type="compositionally biased region" description="Basic and acidic residues" evidence="6">
    <location>
        <begin position="868"/>
        <end position="878"/>
    </location>
</feature>
<feature type="compositionally biased region" description="Basic residues" evidence="6">
    <location>
        <begin position="57"/>
        <end position="66"/>
    </location>
</feature>
<dbReference type="Proteomes" id="UP000827284">
    <property type="component" value="Unassembled WGS sequence"/>
</dbReference>
<feature type="region of interest" description="Disordered" evidence="6">
    <location>
        <begin position="944"/>
        <end position="966"/>
    </location>
</feature>
<dbReference type="OrthoDB" id="185373at2759"/>
<protein>
    <recommendedName>
        <fullName evidence="9">Pentacotripeptide-repeat region of PRORP domain-containing protein</fullName>
    </recommendedName>
</protein>
<evidence type="ECO:0000256" key="5">
    <source>
        <dbReference type="PROSITE-ProRule" id="PRU00708"/>
    </source>
</evidence>
<organism evidence="7 8">
    <name type="scientific">Entomortierella parvispora</name>
    <dbReference type="NCBI Taxonomy" id="205924"/>
    <lineage>
        <taxon>Eukaryota</taxon>
        <taxon>Fungi</taxon>
        <taxon>Fungi incertae sedis</taxon>
        <taxon>Mucoromycota</taxon>
        <taxon>Mortierellomycotina</taxon>
        <taxon>Mortierellomycetes</taxon>
        <taxon>Mortierellales</taxon>
        <taxon>Mortierellaceae</taxon>
        <taxon>Entomortierella</taxon>
    </lineage>
</organism>
<dbReference type="Gene3D" id="1.25.40.10">
    <property type="entry name" value="Tetratricopeptide repeat domain"/>
    <property type="match status" value="1"/>
</dbReference>
<evidence type="ECO:0000256" key="2">
    <source>
        <dbReference type="ARBA" id="ARBA00022737"/>
    </source>
</evidence>
<keyword evidence="2" id="KW-0677">Repeat</keyword>
<evidence type="ECO:0000256" key="4">
    <source>
        <dbReference type="ARBA" id="ARBA00044511"/>
    </source>
</evidence>
<reference evidence="7" key="2">
    <citation type="journal article" date="2022" name="Microbiol. Resour. Announc.">
        <title>Whole-Genome Sequence of Entomortierella parvispora E1425, a Mucoromycotan Fungus Associated with Burkholderiaceae-Related Endosymbiotic Bacteria.</title>
        <authorList>
            <person name="Herlambang A."/>
            <person name="Guo Y."/>
            <person name="Takashima Y."/>
            <person name="Narisawa K."/>
            <person name="Ohta H."/>
            <person name="Nishizawa T."/>
        </authorList>
    </citation>
    <scope>NUCLEOTIDE SEQUENCE</scope>
    <source>
        <strain evidence="7">E1425</strain>
    </source>
</reference>
<evidence type="ECO:0000256" key="1">
    <source>
        <dbReference type="ARBA" id="ARBA00006192"/>
    </source>
</evidence>
<feature type="region of interest" description="Disordered" evidence="6">
    <location>
        <begin position="46"/>
        <end position="92"/>
    </location>
</feature>
<evidence type="ECO:0000256" key="6">
    <source>
        <dbReference type="SAM" id="MobiDB-lite"/>
    </source>
</evidence>
<dbReference type="InterPro" id="IPR002885">
    <property type="entry name" value="PPR_rpt"/>
</dbReference>
<sequence>MPHAATLCSIAHVHARSSIKAGPTLACPSLSSTSLATSTTITKQIGRSLPHGSCRNIPHHRHHRQSHYQAFSGTHNTSTRHHPRSSYVGSSHPSYDPQLAAYMDRWVRVVFSGHRRMHSSLAKPIPTSVSTSYTVIDIPTQQIPLDCEGSTTLDPLPTDRRGGSTVTSNDKEGGSMSLSEFRQCLDALPVDDHGLVFEFRSLKKRKPNQQPKPYMSKQDQEKIDQYWQEYLAIAEQDRMEREAGIAREDGNQLSRSDYTRLMQIVRYGQHPKEAMHRILVLKDAMDKRGFRLTRKMGEIVARTYLNLGSIEKSIQIHDCIVERVGRGSWEHKKLLWAMVDGFAVNRFFQQGVTFLDSHVVESDQDRDLYLALHRRLLAYRLDTSSPSAFSQSRLNALHVFYNRKFPLRLSDLTQALEVINSQTEKVESLLDFSTTSAGTLVKSGNSALLTPLLVSLLRAYQLPEAARVRSLMLQQNVPLDRDAIRLEFLRSLESCPEREERIGVMEQWDRMTSDNPLSLDVEYSALLRSRFYELDLSGALAAAQYMAEQDLAAHKMDFRNLNSHIINFGSPKEFPLYLQIRYTLPKVAGPNLRTYRRLVYAACRRSDLHSAMDLFKLIRIRHQSWTLDTPFYNAIISTAAAIGHINVAEKMFRCLLESGLEPDHYSFEGLLNGYGQVGDLEAALMIPEQMIKRKLSPTTKTFNLVMKAYLGARRDLSTSRKLLKVMQLSQGSVAPDLVTFNQLLEGYRRVANTTWFDDYFDQFFGERSRCRRERQRLIGIVGSDKSLVKVDKETARLIWQRKRDAGLLGPEKTDDWTLLIQLKHSLSLPSVDLTTVQELWQAIEPKLEGLPCSSSPSPSPSPSFAEDTASRDLEKGTSKIESPLPATYVPFKRRLGRETFLPATDQELFRFTTLSLFRDAFHSRGHPRGVKHIDRLLRKHFPTHPEVMARSNSRPSAPKLRVDTLS</sequence>
<dbReference type="AlphaFoldDB" id="A0A9P3LV93"/>
<gene>
    <name evidence="7" type="ORF">EMPS_04293</name>
</gene>
<feature type="compositionally biased region" description="Polar residues" evidence="6">
    <location>
        <begin position="67"/>
        <end position="77"/>
    </location>
</feature>
<feature type="repeat" description="PPR" evidence="5">
    <location>
        <begin position="628"/>
        <end position="662"/>
    </location>
</feature>
<dbReference type="PANTHER" id="PTHR47447">
    <property type="entry name" value="OS03G0856100 PROTEIN"/>
    <property type="match status" value="1"/>
</dbReference>
<evidence type="ECO:0008006" key="9">
    <source>
        <dbReference type="Google" id="ProtNLM"/>
    </source>
</evidence>
<dbReference type="EMBL" id="BQFW01000006">
    <property type="protein sequence ID" value="GJJ71936.1"/>
    <property type="molecule type" value="Genomic_DNA"/>
</dbReference>
<dbReference type="NCBIfam" id="TIGR00756">
    <property type="entry name" value="PPR"/>
    <property type="match status" value="1"/>
</dbReference>
<dbReference type="InterPro" id="IPR011990">
    <property type="entry name" value="TPR-like_helical_dom_sf"/>
</dbReference>
<comment type="similarity">
    <text evidence="1">Belongs to the CCM1 family.</text>
</comment>
<feature type="region of interest" description="Disordered" evidence="6">
    <location>
        <begin position="151"/>
        <end position="175"/>
    </location>
</feature>
<comment type="function">
    <text evidence="3">Regulates mitochondrial small subunit maturation by controlling 15S rRNA 5'-end processing. Localizes to the 5' precursor of the 15S rRNA in a position that is subsequently occupied by mS47 in the mature yeast mtSSU. Uses structure and sequence-specific RNA recognition, binding to a single-stranded region of the precursor and specifically recognizing bases -6 to -1. The exchange of Ccm1 for mS47 is coupled to the irreversible removal of precursor rRNA that is accompanied by conformational changes of the mitoribosomal proteins uS5m and mS26. These conformational changes signal completion of 5'-end rRNA processing through protection of the mature 5'-end of the 15S rRNA and stabilization of mS47. The removal of the 5' precursor together with the dissociation of Ccm1 may be catalyzed by the 5'-3' exoribonuclease Pet127. Involved in the specific removal of group I introns in mitochondrial encoded transcripts.</text>
</comment>
<comment type="subunit">
    <text evidence="4">Binds to mitochondrial small subunit 15S rRNA.</text>
</comment>
<evidence type="ECO:0000313" key="7">
    <source>
        <dbReference type="EMBL" id="GJJ71936.1"/>
    </source>
</evidence>
<proteinExistence type="inferred from homology"/>
<evidence type="ECO:0000256" key="3">
    <source>
        <dbReference type="ARBA" id="ARBA00044493"/>
    </source>
</evidence>